<dbReference type="Proteomes" id="UP000177941">
    <property type="component" value="Unassembled WGS sequence"/>
</dbReference>
<evidence type="ECO:0000313" key="1">
    <source>
        <dbReference type="EMBL" id="OGY37364.1"/>
    </source>
</evidence>
<dbReference type="AlphaFoldDB" id="A0A1G1XBL9"/>
<dbReference type="InterPro" id="IPR025354">
    <property type="entry name" value="DUF4258"/>
</dbReference>
<sequence>MRIQFSRHAEFQMKLRDVSKEIVRTVVRKSEKTTHRDDRTIVAQKKVRWHARDVLCRVIYKKIDKNTIRIITTYITTKIDKYSL</sequence>
<organism evidence="1 2">
    <name type="scientific">Candidatus Andersenbacteria bacterium RIFCSPHIGHO2_12_FULL_45_11b</name>
    <dbReference type="NCBI Taxonomy" id="1797282"/>
    <lineage>
        <taxon>Bacteria</taxon>
        <taxon>Candidatus Anderseniibacteriota</taxon>
    </lineage>
</organism>
<reference evidence="1 2" key="1">
    <citation type="journal article" date="2016" name="Nat. Commun.">
        <title>Thousands of microbial genomes shed light on interconnected biogeochemical processes in an aquifer system.</title>
        <authorList>
            <person name="Anantharaman K."/>
            <person name="Brown C.T."/>
            <person name="Hug L.A."/>
            <person name="Sharon I."/>
            <person name="Castelle C.J."/>
            <person name="Probst A.J."/>
            <person name="Thomas B.C."/>
            <person name="Singh A."/>
            <person name="Wilkins M.J."/>
            <person name="Karaoz U."/>
            <person name="Brodie E.L."/>
            <person name="Williams K.H."/>
            <person name="Hubbard S.S."/>
            <person name="Banfield J.F."/>
        </authorList>
    </citation>
    <scope>NUCLEOTIDE SEQUENCE [LARGE SCALE GENOMIC DNA]</scope>
</reference>
<evidence type="ECO:0000313" key="2">
    <source>
        <dbReference type="Proteomes" id="UP000177941"/>
    </source>
</evidence>
<accession>A0A1G1XBL9</accession>
<dbReference type="Pfam" id="PF14076">
    <property type="entry name" value="DUF4258"/>
    <property type="match status" value="1"/>
</dbReference>
<evidence type="ECO:0008006" key="3">
    <source>
        <dbReference type="Google" id="ProtNLM"/>
    </source>
</evidence>
<proteinExistence type="predicted"/>
<protein>
    <recommendedName>
        <fullName evidence="3">DUF4258 domain-containing protein</fullName>
    </recommendedName>
</protein>
<dbReference type="EMBL" id="MHHS01000008">
    <property type="protein sequence ID" value="OGY37364.1"/>
    <property type="molecule type" value="Genomic_DNA"/>
</dbReference>
<comment type="caution">
    <text evidence="1">The sequence shown here is derived from an EMBL/GenBank/DDBJ whole genome shotgun (WGS) entry which is preliminary data.</text>
</comment>
<name>A0A1G1XBL9_9BACT</name>
<gene>
    <name evidence="1" type="ORF">A3E36_02975</name>
</gene>